<dbReference type="Proteomes" id="UP000051568">
    <property type="component" value="Unassembled WGS sequence"/>
</dbReference>
<evidence type="ECO:0000256" key="1">
    <source>
        <dbReference type="SAM" id="Phobius"/>
    </source>
</evidence>
<dbReference type="EMBL" id="JQBR01000005">
    <property type="protein sequence ID" value="KRN66209.1"/>
    <property type="molecule type" value="Genomic_DNA"/>
</dbReference>
<name>A0A0R2IMH6_9LACO</name>
<sequence>MLAKIELIRLLKRWEIYVALLIGFAMIIIQAITIYPENANFMNSAYIHLTGFDFTGAGSNLYYFILPIMSGLAATSIYSEDKHQGLLNFILMRKSKRVYLRINLMISFLVGGFVGAIPLIVEGAYFFTRYSTTNVPADLFSAGGWVHNWFYTSPMSFWWMSILIVFLYSGLFSILGIACSYVAKRKKVEMAFPFLVVAASFLISNYAGIDNLGITYILPPTFSNDYVGSQYFLIGIFLLGLLSVLLVTAFEGKRDEVD</sequence>
<feature type="transmembrane region" description="Helical" evidence="1">
    <location>
        <begin position="16"/>
        <end position="35"/>
    </location>
</feature>
<comment type="caution">
    <text evidence="2">The sequence shown here is derived from an EMBL/GenBank/DDBJ whole genome shotgun (WGS) entry which is preliminary data.</text>
</comment>
<feature type="transmembrane region" description="Helical" evidence="1">
    <location>
        <begin position="157"/>
        <end position="183"/>
    </location>
</feature>
<proteinExistence type="predicted"/>
<feature type="transmembrane region" description="Helical" evidence="1">
    <location>
        <begin position="61"/>
        <end position="78"/>
    </location>
</feature>
<dbReference type="RefSeq" id="WP_057750870.1">
    <property type="nucleotide sequence ID" value="NZ_BJVH01000005.1"/>
</dbReference>
<keyword evidence="1" id="KW-1133">Transmembrane helix</keyword>
<organism evidence="2 3">
    <name type="scientific">Pediococcus cellicola</name>
    <dbReference type="NCBI Taxonomy" id="319652"/>
    <lineage>
        <taxon>Bacteria</taxon>
        <taxon>Bacillati</taxon>
        <taxon>Bacillota</taxon>
        <taxon>Bacilli</taxon>
        <taxon>Lactobacillales</taxon>
        <taxon>Lactobacillaceae</taxon>
        <taxon>Pediococcus</taxon>
    </lineage>
</organism>
<feature type="transmembrane region" description="Helical" evidence="1">
    <location>
        <begin position="98"/>
        <end position="121"/>
    </location>
</feature>
<accession>A0A0R2IMH6</accession>
<dbReference type="STRING" id="319652.IV80_GL001457"/>
<keyword evidence="1" id="KW-0812">Transmembrane</keyword>
<protein>
    <submittedName>
        <fullName evidence="2">Uncharacterized protein</fullName>
    </submittedName>
</protein>
<gene>
    <name evidence="2" type="ORF">IV80_GL001457</name>
</gene>
<dbReference type="OrthoDB" id="2334857at2"/>
<evidence type="ECO:0000313" key="3">
    <source>
        <dbReference type="Proteomes" id="UP000051568"/>
    </source>
</evidence>
<keyword evidence="1" id="KW-0472">Membrane</keyword>
<feature type="transmembrane region" description="Helical" evidence="1">
    <location>
        <begin position="190"/>
        <end position="209"/>
    </location>
</feature>
<keyword evidence="3" id="KW-1185">Reference proteome</keyword>
<reference evidence="2 3" key="1">
    <citation type="journal article" date="2015" name="Genome Announc.">
        <title>Expanding the biotechnology potential of lactobacilli through comparative genomics of 213 strains and associated genera.</title>
        <authorList>
            <person name="Sun Z."/>
            <person name="Harris H.M."/>
            <person name="McCann A."/>
            <person name="Guo C."/>
            <person name="Argimon S."/>
            <person name="Zhang W."/>
            <person name="Yang X."/>
            <person name="Jeffery I.B."/>
            <person name="Cooney J.C."/>
            <person name="Kagawa T.F."/>
            <person name="Liu W."/>
            <person name="Song Y."/>
            <person name="Salvetti E."/>
            <person name="Wrobel A."/>
            <person name="Rasinkangas P."/>
            <person name="Parkhill J."/>
            <person name="Rea M.C."/>
            <person name="O'Sullivan O."/>
            <person name="Ritari J."/>
            <person name="Douillard F.P."/>
            <person name="Paul Ross R."/>
            <person name="Yang R."/>
            <person name="Briner A.E."/>
            <person name="Felis G.E."/>
            <person name="de Vos W.M."/>
            <person name="Barrangou R."/>
            <person name="Klaenhammer T.R."/>
            <person name="Caufield P.W."/>
            <person name="Cui Y."/>
            <person name="Zhang H."/>
            <person name="O'Toole P.W."/>
        </authorList>
    </citation>
    <scope>NUCLEOTIDE SEQUENCE [LARGE SCALE GENOMIC DNA]</scope>
    <source>
        <strain evidence="2 3">DSM 17757</strain>
    </source>
</reference>
<feature type="transmembrane region" description="Helical" evidence="1">
    <location>
        <begin position="229"/>
        <end position="250"/>
    </location>
</feature>
<dbReference type="AlphaFoldDB" id="A0A0R2IMH6"/>
<evidence type="ECO:0000313" key="2">
    <source>
        <dbReference type="EMBL" id="KRN66209.1"/>
    </source>
</evidence>
<dbReference type="PATRIC" id="fig|319652.3.peg.1475"/>